<evidence type="ECO:0000313" key="2">
    <source>
        <dbReference type="Proteomes" id="UP000694700"/>
    </source>
</evidence>
<dbReference type="Pfam" id="PF15074">
    <property type="entry name" value="CFAP90"/>
    <property type="match status" value="1"/>
</dbReference>
<name>A0A8C1T8M0_CYPCA</name>
<dbReference type="InterPro" id="IPR027901">
    <property type="entry name" value="CFAP90"/>
</dbReference>
<proteinExistence type="predicted"/>
<dbReference type="PANTHER" id="PTHR34444:SF1">
    <property type="entry name" value="CILIA- AND FLAGELLA-ASSOCIATED PROTEIN 90"/>
    <property type="match status" value="1"/>
</dbReference>
<dbReference type="Ensembl" id="ENSCCRT00015019935.1">
    <property type="protein sequence ID" value="ENSCCRP00015019250.1"/>
    <property type="gene ID" value="ENSCCRG00015008366.1"/>
</dbReference>
<reference evidence="1" key="1">
    <citation type="submission" date="2025-08" db="UniProtKB">
        <authorList>
            <consortium name="Ensembl"/>
        </authorList>
    </citation>
    <scope>IDENTIFICATION</scope>
</reference>
<protein>
    <submittedName>
        <fullName evidence="1">Chromosome 5 open reading frame 49</fullName>
    </submittedName>
</protein>
<accession>A0A8C1T8M0</accession>
<evidence type="ECO:0000313" key="1">
    <source>
        <dbReference type="Ensembl" id="ENSCCRP00015019250.1"/>
    </source>
</evidence>
<dbReference type="AlphaFoldDB" id="A0A8C1T8M0"/>
<dbReference type="Proteomes" id="UP000694700">
    <property type="component" value="Unplaced"/>
</dbReference>
<organism evidence="1 2">
    <name type="scientific">Cyprinus carpio</name>
    <name type="common">Common carp</name>
    <dbReference type="NCBI Taxonomy" id="7962"/>
    <lineage>
        <taxon>Eukaryota</taxon>
        <taxon>Metazoa</taxon>
        <taxon>Chordata</taxon>
        <taxon>Craniata</taxon>
        <taxon>Vertebrata</taxon>
        <taxon>Euteleostomi</taxon>
        <taxon>Actinopterygii</taxon>
        <taxon>Neopterygii</taxon>
        <taxon>Teleostei</taxon>
        <taxon>Ostariophysi</taxon>
        <taxon>Cypriniformes</taxon>
        <taxon>Cyprinidae</taxon>
        <taxon>Cyprininae</taxon>
        <taxon>Cyprinus</taxon>
    </lineage>
</organism>
<dbReference type="PANTHER" id="PTHR34444">
    <property type="entry name" value="LOC361192"/>
    <property type="match status" value="1"/>
</dbReference>
<sequence length="176" mass="20169">MRDIKEVKKKQPLTKFPSNRRRSCVVIVHELSSDKSATAVMNILSETKSKPLSSLSVFSFIPPRRTEPKEMRYFNCSPKAPERSLYDCLHQSTEGYDDKLHRDDRKHDKSRGLDIFSEESSRPAPVLSSSVYGRFSPLRYDSGRSFARVAHIRSDFYSKNGITWTVEESYGSVTPV</sequence>